<keyword evidence="2" id="KW-1185">Reference proteome</keyword>
<protein>
    <submittedName>
        <fullName evidence="1">Uncharacterized protein</fullName>
    </submittedName>
</protein>
<reference evidence="1 2" key="1">
    <citation type="journal article" date="2014" name="Nat. Commun.">
        <title>Molecular traces of alternative social organization in a termite genome.</title>
        <authorList>
            <person name="Terrapon N."/>
            <person name="Li C."/>
            <person name="Robertson H.M."/>
            <person name="Ji L."/>
            <person name="Meng X."/>
            <person name="Booth W."/>
            <person name="Chen Z."/>
            <person name="Childers C.P."/>
            <person name="Glastad K.M."/>
            <person name="Gokhale K."/>
            <person name="Gowin J."/>
            <person name="Gronenberg W."/>
            <person name="Hermansen R.A."/>
            <person name="Hu H."/>
            <person name="Hunt B.G."/>
            <person name="Huylmans A.K."/>
            <person name="Khalil S.M."/>
            <person name="Mitchell R.D."/>
            <person name="Munoz-Torres M.C."/>
            <person name="Mustard J.A."/>
            <person name="Pan H."/>
            <person name="Reese J.T."/>
            <person name="Scharf M.E."/>
            <person name="Sun F."/>
            <person name="Vogel H."/>
            <person name="Xiao J."/>
            <person name="Yang W."/>
            <person name="Yang Z."/>
            <person name="Yang Z."/>
            <person name="Zhou J."/>
            <person name="Zhu J."/>
            <person name="Brent C.S."/>
            <person name="Elsik C.G."/>
            <person name="Goodisman M.A."/>
            <person name="Liberles D.A."/>
            <person name="Roe R.M."/>
            <person name="Vargo E.L."/>
            <person name="Vilcinskas A."/>
            <person name="Wang J."/>
            <person name="Bornberg-Bauer E."/>
            <person name="Korb J."/>
            <person name="Zhang G."/>
            <person name="Liebig J."/>
        </authorList>
    </citation>
    <scope>NUCLEOTIDE SEQUENCE [LARGE SCALE GENOMIC DNA]</scope>
    <source>
        <tissue evidence="1">Whole organism</tissue>
    </source>
</reference>
<evidence type="ECO:0000313" key="1">
    <source>
        <dbReference type="EMBL" id="KDR17487.1"/>
    </source>
</evidence>
<name>A0A067REW0_ZOONE</name>
<dbReference type="InParanoid" id="A0A067REW0"/>
<evidence type="ECO:0000313" key="2">
    <source>
        <dbReference type="Proteomes" id="UP000027135"/>
    </source>
</evidence>
<proteinExistence type="predicted"/>
<organism evidence="1 2">
    <name type="scientific">Zootermopsis nevadensis</name>
    <name type="common">Dampwood termite</name>
    <dbReference type="NCBI Taxonomy" id="136037"/>
    <lineage>
        <taxon>Eukaryota</taxon>
        <taxon>Metazoa</taxon>
        <taxon>Ecdysozoa</taxon>
        <taxon>Arthropoda</taxon>
        <taxon>Hexapoda</taxon>
        <taxon>Insecta</taxon>
        <taxon>Pterygota</taxon>
        <taxon>Neoptera</taxon>
        <taxon>Polyneoptera</taxon>
        <taxon>Dictyoptera</taxon>
        <taxon>Blattodea</taxon>
        <taxon>Blattoidea</taxon>
        <taxon>Termitoidae</taxon>
        <taxon>Termopsidae</taxon>
        <taxon>Zootermopsis</taxon>
    </lineage>
</organism>
<sequence length="70" mass="7860">MFLRAHASELRLRLKSTYGMLQQVNGMGCSTCQVGSSTIWYCMRIMAECVSDVAEIPPSTSETRNFCTNF</sequence>
<gene>
    <name evidence="1" type="ORF">L798_08017</name>
</gene>
<accession>A0A067REW0</accession>
<dbReference type="Proteomes" id="UP000027135">
    <property type="component" value="Unassembled WGS sequence"/>
</dbReference>
<dbReference type="AlphaFoldDB" id="A0A067REW0"/>
<dbReference type="EMBL" id="KK852731">
    <property type="protein sequence ID" value="KDR17487.1"/>
    <property type="molecule type" value="Genomic_DNA"/>
</dbReference>